<feature type="region of interest" description="Disordered" evidence="6">
    <location>
        <begin position="319"/>
        <end position="375"/>
    </location>
</feature>
<dbReference type="SUPFAM" id="SSF81383">
    <property type="entry name" value="F-box domain"/>
    <property type="match status" value="1"/>
</dbReference>
<accession>A0A8T2MWS9</accession>
<keyword evidence="2 5" id="KW-0863">Zinc-finger</keyword>
<gene>
    <name evidence="9" type="ORF">JZ751_028543</name>
</gene>
<dbReference type="SUPFAM" id="SSF49599">
    <property type="entry name" value="TRAF domain-like"/>
    <property type="match status" value="1"/>
</dbReference>
<feature type="compositionally biased region" description="Gly residues" evidence="6">
    <location>
        <begin position="1"/>
        <end position="13"/>
    </location>
</feature>
<dbReference type="PANTHER" id="PTHR15933">
    <property type="entry name" value="PROTEIN CBG16327"/>
    <property type="match status" value="1"/>
</dbReference>
<evidence type="ECO:0000256" key="4">
    <source>
        <dbReference type="ARBA" id="ARBA00022833"/>
    </source>
</evidence>
<dbReference type="InterPro" id="IPR031890">
    <property type="entry name" value="Fbxo30/Fbxo40"/>
</dbReference>
<dbReference type="InterPro" id="IPR036047">
    <property type="entry name" value="F-box-like_dom_sf"/>
</dbReference>
<feature type="region of interest" description="Disordered" evidence="6">
    <location>
        <begin position="245"/>
        <end position="271"/>
    </location>
</feature>
<dbReference type="EMBL" id="JAFBMS010000840">
    <property type="protein sequence ID" value="KAG9329922.1"/>
    <property type="molecule type" value="Genomic_DNA"/>
</dbReference>
<name>A0A8T2MWS9_9TELE</name>
<comment type="caution">
    <text evidence="9">The sequence shown here is derived from an EMBL/GenBank/DDBJ whole genome shotgun (WGS) entry which is preliminary data.</text>
</comment>
<organism evidence="9 10">
    <name type="scientific">Albula glossodonta</name>
    <name type="common">roundjaw bonefish</name>
    <dbReference type="NCBI Taxonomy" id="121402"/>
    <lineage>
        <taxon>Eukaryota</taxon>
        <taxon>Metazoa</taxon>
        <taxon>Chordata</taxon>
        <taxon>Craniata</taxon>
        <taxon>Vertebrata</taxon>
        <taxon>Euteleostomi</taxon>
        <taxon>Actinopterygii</taxon>
        <taxon>Neopterygii</taxon>
        <taxon>Teleostei</taxon>
        <taxon>Albuliformes</taxon>
        <taxon>Albulidae</taxon>
        <taxon>Albula</taxon>
    </lineage>
</organism>
<dbReference type="Gene3D" id="3.30.40.150">
    <property type="entry name" value="TRAF-like zinc-finger, N-terminal subdomain"/>
    <property type="match status" value="1"/>
</dbReference>
<dbReference type="Pfam" id="PF15965">
    <property type="entry name" value="zf-TRAF_2"/>
    <property type="match status" value="1"/>
</dbReference>
<dbReference type="InterPro" id="IPR013083">
    <property type="entry name" value="Znf_RING/FYVE/PHD"/>
</dbReference>
<feature type="domain" description="TRAF-type" evidence="7">
    <location>
        <begin position="149"/>
        <end position="192"/>
    </location>
</feature>
<dbReference type="PANTHER" id="PTHR15933:SF1">
    <property type="entry name" value="F-BOX ONLY PROTEIN 40"/>
    <property type="match status" value="1"/>
</dbReference>
<dbReference type="Pfam" id="PF15966">
    <property type="entry name" value="F-box_4"/>
    <property type="match status" value="1"/>
</dbReference>
<dbReference type="InterPro" id="IPR001810">
    <property type="entry name" value="F-box_dom"/>
</dbReference>
<evidence type="ECO:0000256" key="6">
    <source>
        <dbReference type="SAM" id="MobiDB-lite"/>
    </source>
</evidence>
<dbReference type="PROSITE" id="PS50181">
    <property type="entry name" value="FBOX"/>
    <property type="match status" value="1"/>
</dbReference>
<evidence type="ECO:0000259" key="8">
    <source>
        <dbReference type="PROSITE" id="PS50181"/>
    </source>
</evidence>
<evidence type="ECO:0000256" key="1">
    <source>
        <dbReference type="ARBA" id="ARBA00022723"/>
    </source>
</evidence>
<feature type="compositionally biased region" description="Acidic residues" evidence="6">
    <location>
        <begin position="246"/>
        <end position="263"/>
    </location>
</feature>
<dbReference type="InterPro" id="IPR043013">
    <property type="entry name" value="Znf_TRAF_N"/>
</dbReference>
<dbReference type="PROSITE" id="PS50145">
    <property type="entry name" value="ZF_TRAF"/>
    <property type="match status" value="1"/>
</dbReference>
<feature type="region of interest" description="Disordered" evidence="6">
    <location>
        <begin position="1"/>
        <end position="24"/>
    </location>
</feature>
<dbReference type="InterPro" id="IPR001293">
    <property type="entry name" value="Znf_TRAF"/>
</dbReference>
<evidence type="ECO:0000313" key="10">
    <source>
        <dbReference type="Proteomes" id="UP000824540"/>
    </source>
</evidence>
<keyword evidence="10" id="KW-1185">Reference proteome</keyword>
<keyword evidence="1 5" id="KW-0479">Metal-binding</keyword>
<dbReference type="GO" id="GO:0008270">
    <property type="term" value="F:zinc ion binding"/>
    <property type="evidence" value="ECO:0007669"/>
    <property type="project" value="UniProtKB-KW"/>
</dbReference>
<evidence type="ECO:0000313" key="9">
    <source>
        <dbReference type="EMBL" id="KAG9329922.1"/>
    </source>
</evidence>
<keyword evidence="4 5" id="KW-0862">Zinc</keyword>
<dbReference type="Gene3D" id="1.20.1280.50">
    <property type="match status" value="1"/>
</dbReference>
<sequence length="794" mass="89448">MGGGGRGVGGSWRGGSSSAPSESGVGLALSMSRVACKHGRSTAAPGTHSTFLFIDWEEWALMERRTARKRGYCISGTSPPPPPIPRPAPHPSFTCRRYNRSPKVKLHVHCESCFSRRCRTSVEISVSCVTITCRMHCGAVFHMCKEEEHQLLCPNEKVPCLNAQYGCPFTMSRARRAQHLRVCPASVVCCSLEWNRWPVENTDAAFNVNVLRDAGHSAEELDLAIALRDQKLLCERLKMKTFFPELMEEDEEPEPEPLEEEEAGGGAGFENGACGYRREINGCNGNKAEVEESPQDGENNVVDTDRYNRWEKMFSMERGGCKQATKAASNKKKHSNAKDDKDNTAPPGGRRSKDQEEAPQGKQEAKTATPVDVNKTGFAPWQEGVLERMGKEVSPREFNMYIVHHGRMLISFGQMDACTPREKDFVYGNLEPIAVQTLRSFNVPTSYREKRIHRKDPSKRAATENKSLDTSDLGLAVENIPKMDEITATFLCYSERELRGHKVCETVAIDGLFVDLATQTYDFPTAPFQSNATLAEITAGRDLKLHVQLEAESSTSRHNKSSSVFNFQCGHFYRRDEFPSHFRNVHSDIQSCLSGWFQQRCPLAYLGCTYSQRRFQPATHRATVTYSQELSTFTLRPEVPPLLFEGVKTIVSERKRARNLDSLSRLPFEVLVHVASFLDSFTLSQLALVSRLMRDVCETLLQERGMVSLKWEKKTYARGRTSWKSKKVWHFSNHFSTVERWHFGEGPSISEHLKVCPYNQAEVKEKPVALASMSNKKAETLERQSLVAMFLGNK</sequence>
<feature type="zinc finger region" description="TRAF-type" evidence="5">
    <location>
        <begin position="149"/>
        <end position="192"/>
    </location>
</feature>
<keyword evidence="3" id="KW-0833">Ubl conjugation pathway</keyword>
<feature type="domain" description="F-box" evidence="8">
    <location>
        <begin position="660"/>
        <end position="714"/>
    </location>
</feature>
<feature type="compositionally biased region" description="Low complexity" evidence="6">
    <location>
        <begin position="14"/>
        <end position="24"/>
    </location>
</feature>
<evidence type="ECO:0000259" key="7">
    <source>
        <dbReference type="PROSITE" id="PS50145"/>
    </source>
</evidence>
<evidence type="ECO:0000256" key="2">
    <source>
        <dbReference type="ARBA" id="ARBA00022771"/>
    </source>
</evidence>
<evidence type="ECO:0000256" key="5">
    <source>
        <dbReference type="PROSITE-ProRule" id="PRU00207"/>
    </source>
</evidence>
<dbReference type="Gene3D" id="3.30.40.10">
    <property type="entry name" value="Zinc/RING finger domain, C3HC4 (zinc finger)"/>
    <property type="match status" value="1"/>
</dbReference>
<reference evidence="9" key="1">
    <citation type="thesis" date="2021" institute="BYU ScholarsArchive" country="Provo, UT, USA">
        <title>Applications of and Algorithms for Genome Assembly and Genomic Analyses with an Emphasis on Marine Teleosts.</title>
        <authorList>
            <person name="Pickett B.D."/>
        </authorList>
    </citation>
    <scope>NUCLEOTIDE SEQUENCE</scope>
    <source>
        <strain evidence="9">HI-2016</strain>
    </source>
</reference>
<dbReference type="AlphaFoldDB" id="A0A8T2MWS9"/>
<dbReference type="Proteomes" id="UP000824540">
    <property type="component" value="Unassembled WGS sequence"/>
</dbReference>
<dbReference type="OrthoDB" id="5918172at2759"/>
<proteinExistence type="predicted"/>
<evidence type="ECO:0000256" key="3">
    <source>
        <dbReference type="ARBA" id="ARBA00022786"/>
    </source>
</evidence>
<evidence type="ECO:0008006" key="11">
    <source>
        <dbReference type="Google" id="ProtNLM"/>
    </source>
</evidence>
<protein>
    <recommendedName>
        <fullName evidence="11">F-box protein 40</fullName>
    </recommendedName>
</protein>
<dbReference type="GO" id="GO:0005737">
    <property type="term" value="C:cytoplasm"/>
    <property type="evidence" value="ECO:0007669"/>
    <property type="project" value="TreeGrafter"/>
</dbReference>
<dbReference type="GO" id="GO:0061630">
    <property type="term" value="F:ubiquitin protein ligase activity"/>
    <property type="evidence" value="ECO:0007669"/>
    <property type="project" value="InterPro"/>
</dbReference>